<dbReference type="PANTHER" id="PTHR24024">
    <property type="entry name" value="PULMONARY SURFACTANT-ASSOCIATED PROTEIN A"/>
    <property type="match status" value="1"/>
</dbReference>
<dbReference type="EMBL" id="JAIZAY010000002">
    <property type="protein sequence ID" value="KAJ8047321.1"/>
    <property type="molecule type" value="Genomic_DNA"/>
</dbReference>
<feature type="chain" id="PRO_5040253259" evidence="2">
    <location>
        <begin position="25"/>
        <end position="338"/>
    </location>
</feature>
<reference evidence="3" key="1">
    <citation type="submission" date="2021-10" db="EMBL/GenBank/DDBJ databases">
        <title>Tropical sea cucumber genome reveals ecological adaptation and Cuvierian tubules defense mechanism.</title>
        <authorList>
            <person name="Chen T."/>
        </authorList>
    </citation>
    <scope>NUCLEOTIDE SEQUENCE</scope>
    <source>
        <strain evidence="3">Nanhai2018</strain>
        <tissue evidence="3">Muscle</tissue>
    </source>
</reference>
<feature type="signal peptide" evidence="2">
    <location>
        <begin position="1"/>
        <end position="24"/>
    </location>
</feature>
<dbReference type="PANTHER" id="PTHR24024:SF18">
    <property type="entry name" value="SHORT-CHAIN COLLAGEN C4-LIKE"/>
    <property type="match status" value="1"/>
</dbReference>
<dbReference type="GO" id="GO:0005615">
    <property type="term" value="C:extracellular space"/>
    <property type="evidence" value="ECO:0007669"/>
    <property type="project" value="TreeGrafter"/>
</dbReference>
<feature type="compositionally biased region" description="Low complexity" evidence="1">
    <location>
        <begin position="110"/>
        <end position="121"/>
    </location>
</feature>
<name>A0A9Q1CL48_HOLLE</name>
<protein>
    <submittedName>
        <fullName evidence="3">Short-chain collagen C4</fullName>
    </submittedName>
</protein>
<dbReference type="OrthoDB" id="6272653at2759"/>
<dbReference type="InterPro" id="IPR051077">
    <property type="entry name" value="Ca-dependent_lectin"/>
</dbReference>
<dbReference type="GO" id="GO:0005581">
    <property type="term" value="C:collagen trimer"/>
    <property type="evidence" value="ECO:0007669"/>
    <property type="project" value="UniProtKB-KW"/>
</dbReference>
<gene>
    <name evidence="3" type="ORF">HOLleu_06295</name>
</gene>
<dbReference type="AlphaFoldDB" id="A0A9Q1CL48"/>
<keyword evidence="2" id="KW-0732">Signal</keyword>
<comment type="caution">
    <text evidence="3">The sequence shown here is derived from an EMBL/GenBank/DDBJ whole genome shotgun (WGS) entry which is preliminary data.</text>
</comment>
<sequence>MDGINHLHWLLLIVFVLSLPSAELQFQEKRGNKLQNSDYEISDPISSLDDLQQKTEAHRKFPIVKSQSLRSRRNVDDSAQMPENLCRGCSTAYTPYYSGQCFLCPPGNPGARGPPGQQGIPGRDGRDGRDATVDGITGSEDPQACTGNKSASGGTVYVRWGRNECPIYSELVYQGVAGGAYFSHKGSGSNYLCMPEDPIYDEPMAGSSGQERGFLYGGEYETNTFDDWSHLHNNDVPCAVCWTFDRSSLMMIPAKNVCPGSEWTKEYAGYLVSAFHSHEGRTEFVCMDRDAEAIPRTAHSTNGALFYIVEGRCGSSGSGLPCGPYVDGYELTCVVCSR</sequence>
<evidence type="ECO:0000313" key="3">
    <source>
        <dbReference type="EMBL" id="KAJ8047321.1"/>
    </source>
</evidence>
<dbReference type="Proteomes" id="UP001152320">
    <property type="component" value="Chromosome 2"/>
</dbReference>
<proteinExistence type="predicted"/>
<keyword evidence="4" id="KW-1185">Reference proteome</keyword>
<keyword evidence="3" id="KW-0176">Collagen</keyword>
<evidence type="ECO:0000256" key="1">
    <source>
        <dbReference type="SAM" id="MobiDB-lite"/>
    </source>
</evidence>
<feature type="compositionally biased region" description="Basic and acidic residues" evidence="1">
    <location>
        <begin position="123"/>
        <end position="132"/>
    </location>
</feature>
<feature type="region of interest" description="Disordered" evidence="1">
    <location>
        <begin position="110"/>
        <end position="148"/>
    </location>
</feature>
<accession>A0A9Q1CL48</accession>
<evidence type="ECO:0000313" key="4">
    <source>
        <dbReference type="Proteomes" id="UP001152320"/>
    </source>
</evidence>
<organism evidence="3 4">
    <name type="scientific">Holothuria leucospilota</name>
    <name type="common">Black long sea cucumber</name>
    <name type="synonym">Mertensiothuria leucospilota</name>
    <dbReference type="NCBI Taxonomy" id="206669"/>
    <lineage>
        <taxon>Eukaryota</taxon>
        <taxon>Metazoa</taxon>
        <taxon>Echinodermata</taxon>
        <taxon>Eleutherozoa</taxon>
        <taxon>Echinozoa</taxon>
        <taxon>Holothuroidea</taxon>
        <taxon>Aspidochirotacea</taxon>
        <taxon>Aspidochirotida</taxon>
        <taxon>Holothuriidae</taxon>
        <taxon>Holothuria</taxon>
    </lineage>
</organism>
<evidence type="ECO:0000256" key="2">
    <source>
        <dbReference type="SAM" id="SignalP"/>
    </source>
</evidence>